<dbReference type="EMBL" id="JACOOZ010000003">
    <property type="protein sequence ID" value="MBC5667439.1"/>
    <property type="molecule type" value="Genomic_DNA"/>
</dbReference>
<accession>A0ABR7F1H9</accession>
<comment type="caution">
    <text evidence="1">The sequence shown here is derived from an EMBL/GenBank/DDBJ whole genome shotgun (WGS) entry which is preliminary data.</text>
</comment>
<evidence type="ECO:0000313" key="1">
    <source>
        <dbReference type="EMBL" id="MBC5667439.1"/>
    </source>
</evidence>
<dbReference type="Proteomes" id="UP000597877">
    <property type="component" value="Unassembled WGS sequence"/>
</dbReference>
<evidence type="ECO:0000313" key="2">
    <source>
        <dbReference type="Proteomes" id="UP000597877"/>
    </source>
</evidence>
<reference evidence="1 2" key="1">
    <citation type="submission" date="2020-08" db="EMBL/GenBank/DDBJ databases">
        <title>Genome public.</title>
        <authorList>
            <person name="Liu C."/>
            <person name="Sun Q."/>
        </authorList>
    </citation>
    <scope>NUCLEOTIDE SEQUENCE [LARGE SCALE GENOMIC DNA]</scope>
    <source>
        <strain evidence="1 2">BX4</strain>
    </source>
</reference>
<organism evidence="1 2">
    <name type="scientific">Eubacterium segne</name>
    <dbReference type="NCBI Taxonomy" id="2763045"/>
    <lineage>
        <taxon>Bacteria</taxon>
        <taxon>Bacillati</taxon>
        <taxon>Bacillota</taxon>
        <taxon>Clostridia</taxon>
        <taxon>Eubacteriales</taxon>
        <taxon>Eubacteriaceae</taxon>
        <taxon>Eubacterium</taxon>
    </lineage>
</organism>
<protein>
    <submittedName>
        <fullName evidence="1">Uncharacterized protein</fullName>
    </submittedName>
</protein>
<dbReference type="RefSeq" id="WP_186840220.1">
    <property type="nucleotide sequence ID" value="NZ_JACOOZ010000003.1"/>
</dbReference>
<keyword evidence="2" id="KW-1185">Reference proteome</keyword>
<sequence length="336" mass="38282">MAIEFIESPFGEDIDSVKLSNAIFDEIVLSSDSDIDYFDEYPDEWTDDIQLHSTFNGTIIGGGIDFKEGDSPQDAAFLIKRRLVSDIAWDVVGYVPGNEIIRDKNFVKINYTDKTTIPNEEYEYMVVPMLYGIETSGSTTEYSVKCTLDGLVIEDQDISFYTILEAKLSGITQNSGTTVVNPFNSKYAYAFKGGEKNYVSGTATGMFVPGDICDYDYSTSNNTTWRYRKYLREWLCNGKPKILKYYDGRNFIVTVNGEVQEDDSEHISKNIVTFNWSEIGSLESTNDLYENGFINYYSSDDKANQSDTLVINKTILQNYINDSINNVYDEILRRKY</sequence>
<name>A0ABR7F1H9_9FIRM</name>
<proteinExistence type="predicted"/>
<gene>
    <name evidence="1" type="ORF">H8S00_05505</name>
</gene>